<sequence length="181" mass="21305">MHTFTRQLLLALHHAGLITPIWSNEIGREWLRNAPRIWKVERDVVAQLWETMQTTHPCANLGDIEVDEILFKKIDKKDRHIAACAYQGQQAYAQEDSILLTWNTKDFHKKTLRDLGITLKTPEQYLSELWSSHQTLLIELFQQSKVHHLTLGLPDYPIEELLKRDKLYRVAKLYLATRHKD</sequence>
<protein>
    <submittedName>
        <fullName evidence="1">PIN domain-containing protein</fullName>
    </submittedName>
</protein>
<name>A0A849P2H9_9BURK</name>
<reference evidence="1 2" key="1">
    <citation type="submission" date="2020-05" db="EMBL/GenBank/DDBJ databases">
        <authorList>
            <person name="Niu N."/>
        </authorList>
    </citation>
    <scope>NUCLEOTIDE SEQUENCE [LARGE SCALE GENOMIC DNA]</scope>
    <source>
        <strain evidence="1 2">3340-03</strain>
    </source>
</reference>
<proteinExistence type="predicted"/>
<accession>A0A849P2H9</accession>
<gene>
    <name evidence="1" type="ORF">HKX39_05725</name>
</gene>
<keyword evidence="2" id="KW-1185">Reference proteome</keyword>
<dbReference type="AlphaFoldDB" id="A0A849P2H9"/>
<dbReference type="RefSeq" id="WP_171680369.1">
    <property type="nucleotide sequence ID" value="NZ_JABGBN010000003.1"/>
</dbReference>
<dbReference type="EMBL" id="JABGBN010000003">
    <property type="protein sequence ID" value="NOL51670.1"/>
    <property type="molecule type" value="Genomic_DNA"/>
</dbReference>
<evidence type="ECO:0000313" key="2">
    <source>
        <dbReference type="Proteomes" id="UP000537862"/>
    </source>
</evidence>
<dbReference type="Proteomes" id="UP000537862">
    <property type="component" value="Unassembled WGS sequence"/>
</dbReference>
<organism evidence="1 2">
    <name type="scientific">Pelistega suis</name>
    <dbReference type="NCBI Taxonomy" id="1631957"/>
    <lineage>
        <taxon>Bacteria</taxon>
        <taxon>Pseudomonadati</taxon>
        <taxon>Pseudomonadota</taxon>
        <taxon>Betaproteobacteria</taxon>
        <taxon>Burkholderiales</taxon>
        <taxon>Alcaligenaceae</taxon>
        <taxon>Pelistega</taxon>
    </lineage>
</organism>
<comment type="caution">
    <text evidence="1">The sequence shown here is derived from an EMBL/GenBank/DDBJ whole genome shotgun (WGS) entry which is preliminary data.</text>
</comment>
<evidence type="ECO:0000313" key="1">
    <source>
        <dbReference type="EMBL" id="NOL51670.1"/>
    </source>
</evidence>